<dbReference type="RefSeq" id="WP_320002416.1">
    <property type="nucleotide sequence ID" value="NZ_JAUHJS010000001.1"/>
</dbReference>
<proteinExistence type="predicted"/>
<keyword evidence="2" id="KW-1185">Reference proteome</keyword>
<comment type="caution">
    <text evidence="1">The sequence shown here is derived from an EMBL/GenBank/DDBJ whole genome shotgun (WGS) entry which is preliminary data.</text>
</comment>
<reference evidence="1" key="1">
    <citation type="submission" date="2023-06" db="EMBL/GenBank/DDBJ databases">
        <title>Cytophagales bacterium Strain LB-30, isolated from soil.</title>
        <authorList>
            <person name="Liu B."/>
        </authorList>
    </citation>
    <scope>NUCLEOTIDE SEQUENCE</scope>
    <source>
        <strain evidence="1">LB-30</strain>
    </source>
</reference>
<gene>
    <name evidence="1" type="ORF">QWY31_00160</name>
</gene>
<sequence>MRIFLLGICFTLGITHLVSAQTYLKTELTIATDSARFSYAKCKIQLQNEEFFFFTVKNPQEEVEITLKPYDLENLDKVVLNTSEDFIITDSLRTIEDSYIRGRIRFQDLTKSKFPRFVFTLYYSDGKPRNIEFKLYPFFMPVIQEIPEVVELFRGEEKVVDLNISNDYDLQYTNQFFVQDDIEYRLMPGANGPRLSLRSNNVGKKDLIIDLKSVRPFINEQGLLGNKLQSIRIPLVVKPSRISFINLDKPDYYLEPAGSSALMIQLDYSSNFELGKTYRIEDSESKGGRLIAEIFTRSYIDNNNKILASLHTYALHRQSEGYLYIKDGDITRFFTNFNIIEKPRIAKVSILRQGKDWTTNSAVFPDEQVEVKIEGEGLSKSIFRFGDGKFEAQRDTTRIAENAAYYYLKIPADVKETRIPVSMNGQNTSFEFMIREHQKPRELDFIKISYGEDAQAITLPKFNKPVLFENEIRDVNLIFEEDEIDSKKEFFGVQYIDLQITLIDKDNRMLEVREIENIKIAPAENSPRYASYDRKNASPHVFRLNDYLANKTYLLKPWSRIEIVVKHRSDKYGEDGFSQKLMIIRSERFSLDLQVSFPAGLLSKRFNQPGIGSLTGISTAAMANFTFYKKGQIAKVSPIKLGVGFLALNALSSLTTDIDEDEKDIGIVTIVSFYPINSESKIKFPLFAGTGYLFKSNTMFLLIGPGVQFNF</sequence>
<dbReference type="EMBL" id="JAUHJS010000001">
    <property type="protein sequence ID" value="MDN4163887.1"/>
    <property type="molecule type" value="Genomic_DNA"/>
</dbReference>
<protein>
    <submittedName>
        <fullName evidence="1">Uncharacterized protein</fullName>
    </submittedName>
</protein>
<evidence type="ECO:0000313" key="1">
    <source>
        <dbReference type="EMBL" id="MDN4163887.1"/>
    </source>
</evidence>
<organism evidence="1 2">
    <name type="scientific">Shiella aurantiaca</name>
    <dbReference type="NCBI Taxonomy" id="3058365"/>
    <lineage>
        <taxon>Bacteria</taxon>
        <taxon>Pseudomonadati</taxon>
        <taxon>Bacteroidota</taxon>
        <taxon>Cytophagia</taxon>
        <taxon>Cytophagales</taxon>
        <taxon>Shiellaceae</taxon>
        <taxon>Shiella</taxon>
    </lineage>
</organism>
<name>A0ABT8F0B9_9BACT</name>
<accession>A0ABT8F0B9</accession>
<evidence type="ECO:0000313" key="2">
    <source>
        <dbReference type="Proteomes" id="UP001168552"/>
    </source>
</evidence>
<dbReference type="Proteomes" id="UP001168552">
    <property type="component" value="Unassembled WGS sequence"/>
</dbReference>